<keyword evidence="1 6" id="KW-0378">Hydrolase</keyword>
<dbReference type="InterPro" id="IPR001375">
    <property type="entry name" value="Peptidase_S9_cat"/>
</dbReference>
<evidence type="ECO:0000256" key="1">
    <source>
        <dbReference type="ARBA" id="ARBA00022801"/>
    </source>
</evidence>
<evidence type="ECO:0000313" key="6">
    <source>
        <dbReference type="EMBL" id="VDZ58985.1"/>
    </source>
</evidence>
<dbReference type="AlphaFoldDB" id="A0A3S4HQ84"/>
<protein>
    <submittedName>
        <fullName evidence="6">Predicted dienelactone hydrolase</fullName>
    </submittedName>
</protein>
<evidence type="ECO:0000256" key="3">
    <source>
        <dbReference type="ARBA" id="ARBA00023098"/>
    </source>
</evidence>
<proteinExistence type="predicted"/>
<dbReference type="PANTHER" id="PTHR10272:SF0">
    <property type="entry name" value="PLATELET-ACTIVATING FACTOR ACETYLHYDROLASE"/>
    <property type="match status" value="1"/>
</dbReference>
<sequence length="334" mass="36237">MKTFVILLALIGSFANAAPYQLADAQHTFHANGRALDSRIYYPTEDSGPQHVLAANPVFAGIPSRINAPVAQGRFPLVILSHGSGGNNASQAWLAKALVEQGIIVAAANHPGSTTGNSLPAQSARLWLQTEDMSALIGAMLDDARWSQRIDANAIGVIGHSKGGYSAIALVGGRLDLRQFIHGCHRAPHSANCQFYTQAKVELRQLSAQRFNHDYQDRRVRFAIALDPGMAPYLLPASLGSLSAPLLIVEAQRYLATADGLGGRRWRSMPAGTPLPACKSLTAVILISCPYAPHGQKPCWRRRGKALFVTRQRRSVQQYINRPLPRYCSLFTLG</sequence>
<evidence type="ECO:0000256" key="2">
    <source>
        <dbReference type="ARBA" id="ARBA00022963"/>
    </source>
</evidence>
<dbReference type="GO" id="GO:0008236">
    <property type="term" value="F:serine-type peptidase activity"/>
    <property type="evidence" value="ECO:0007669"/>
    <property type="project" value="InterPro"/>
</dbReference>
<organism evidence="6 7">
    <name type="scientific">Serratia odorifera</name>
    <dbReference type="NCBI Taxonomy" id="618"/>
    <lineage>
        <taxon>Bacteria</taxon>
        <taxon>Pseudomonadati</taxon>
        <taxon>Pseudomonadota</taxon>
        <taxon>Gammaproteobacteria</taxon>
        <taxon>Enterobacterales</taxon>
        <taxon>Yersiniaceae</taxon>
        <taxon>Serratia</taxon>
    </lineage>
</organism>
<dbReference type="EMBL" id="LR134117">
    <property type="protein sequence ID" value="VDZ58985.1"/>
    <property type="molecule type" value="Genomic_DNA"/>
</dbReference>
<evidence type="ECO:0000313" key="7">
    <source>
        <dbReference type="Proteomes" id="UP000281391"/>
    </source>
</evidence>
<dbReference type="PANTHER" id="PTHR10272">
    <property type="entry name" value="PLATELET-ACTIVATING FACTOR ACETYLHYDROLASE"/>
    <property type="match status" value="1"/>
</dbReference>
<feature type="signal peptide" evidence="4">
    <location>
        <begin position="1"/>
        <end position="17"/>
    </location>
</feature>
<dbReference type="InterPro" id="IPR029058">
    <property type="entry name" value="AB_hydrolase_fold"/>
</dbReference>
<name>A0A3S4HQ84_SEROD</name>
<accession>A0A3S4HQ84</accession>
<dbReference type="Gene3D" id="3.40.50.1820">
    <property type="entry name" value="alpha/beta hydrolase"/>
    <property type="match status" value="1"/>
</dbReference>
<gene>
    <name evidence="6" type="ORF">NCTC11214_02939</name>
</gene>
<dbReference type="GO" id="GO:0003847">
    <property type="term" value="F:1-alkyl-2-acetylglycerophosphocholine esterase activity"/>
    <property type="evidence" value="ECO:0007669"/>
    <property type="project" value="TreeGrafter"/>
</dbReference>
<evidence type="ECO:0000259" key="5">
    <source>
        <dbReference type="Pfam" id="PF00326"/>
    </source>
</evidence>
<keyword evidence="3" id="KW-0443">Lipid metabolism</keyword>
<dbReference type="RefSeq" id="WP_004959426.1">
    <property type="nucleotide sequence ID" value="NZ_LR134117.1"/>
</dbReference>
<evidence type="ECO:0000256" key="4">
    <source>
        <dbReference type="SAM" id="SignalP"/>
    </source>
</evidence>
<feature type="chain" id="PRO_5018591378" evidence="4">
    <location>
        <begin position="18"/>
        <end position="334"/>
    </location>
</feature>
<reference evidence="6 7" key="1">
    <citation type="submission" date="2018-12" db="EMBL/GenBank/DDBJ databases">
        <authorList>
            <consortium name="Pathogen Informatics"/>
        </authorList>
    </citation>
    <scope>NUCLEOTIDE SEQUENCE [LARGE SCALE GENOMIC DNA]</scope>
    <source>
        <strain evidence="6 7">NCTC11214</strain>
    </source>
</reference>
<dbReference type="SUPFAM" id="SSF53474">
    <property type="entry name" value="alpha/beta-Hydrolases"/>
    <property type="match status" value="1"/>
</dbReference>
<keyword evidence="4" id="KW-0732">Signal</keyword>
<dbReference type="KEGG" id="sof:NCTC11214_02939"/>
<keyword evidence="2" id="KW-0442">Lipid degradation</keyword>
<dbReference type="Pfam" id="PF00326">
    <property type="entry name" value="Peptidase_S9"/>
    <property type="match status" value="1"/>
</dbReference>
<dbReference type="Proteomes" id="UP000281391">
    <property type="component" value="Chromosome"/>
</dbReference>
<dbReference type="GO" id="GO:0006508">
    <property type="term" value="P:proteolysis"/>
    <property type="evidence" value="ECO:0007669"/>
    <property type="project" value="InterPro"/>
</dbReference>
<dbReference type="GO" id="GO:0016042">
    <property type="term" value="P:lipid catabolic process"/>
    <property type="evidence" value="ECO:0007669"/>
    <property type="project" value="UniProtKB-KW"/>
</dbReference>
<feature type="domain" description="Peptidase S9 prolyl oligopeptidase catalytic" evidence="5">
    <location>
        <begin position="93"/>
        <end position="176"/>
    </location>
</feature>